<proteinExistence type="predicted"/>
<accession>A0A8H3CL73</accession>
<evidence type="ECO:0000313" key="1">
    <source>
        <dbReference type="EMBL" id="CAE6490377.1"/>
    </source>
</evidence>
<reference evidence="1" key="1">
    <citation type="submission" date="2021-01" db="EMBL/GenBank/DDBJ databases">
        <authorList>
            <person name="Kaushik A."/>
        </authorList>
    </citation>
    <scope>NUCLEOTIDE SEQUENCE</scope>
    <source>
        <strain evidence="1">AG6-10EEA</strain>
    </source>
</reference>
<name>A0A8H3CL73_9AGAM</name>
<organism evidence="1 2">
    <name type="scientific">Rhizoctonia solani</name>
    <dbReference type="NCBI Taxonomy" id="456999"/>
    <lineage>
        <taxon>Eukaryota</taxon>
        <taxon>Fungi</taxon>
        <taxon>Dikarya</taxon>
        <taxon>Basidiomycota</taxon>
        <taxon>Agaricomycotina</taxon>
        <taxon>Agaricomycetes</taxon>
        <taxon>Cantharellales</taxon>
        <taxon>Ceratobasidiaceae</taxon>
        <taxon>Rhizoctonia</taxon>
    </lineage>
</organism>
<protein>
    <submittedName>
        <fullName evidence="1">Uncharacterized protein</fullName>
    </submittedName>
</protein>
<evidence type="ECO:0000313" key="2">
    <source>
        <dbReference type="Proteomes" id="UP000663853"/>
    </source>
</evidence>
<comment type="caution">
    <text evidence="1">The sequence shown here is derived from an EMBL/GenBank/DDBJ whole genome shotgun (WGS) entry which is preliminary data.</text>
</comment>
<sequence>MADPTPRLDAAQVDAARETYINQLDAMLQLQDQLDDKLALLVSGSEAAANKITEAHDTLKSRLTGTKVVSTASSVVSIAGSILMFTPAFFVGLGLVAGGAAVGAATTAVETYFFEANAAKAFTEVISNYNTSGEALNSLFQQIEDAKEKLITDLSTFLTLLDKYNVIDPTHGGLPKRPSGPDVPNPHSDPNAFSQITLKGLAAVAGAAGATAVRFSTSLGGKAATAFGGMLGEAGGKMLAKYLPVLGNLGKRLPVLSVAIDAVSIIRTWTASNETLERAQKLKTSISEDVLRLRQAVQTYHTTLEGQIGDSALQKSLRKLINLRRKPSGPPCGPDQACAMLGLLRSMPNIGMLVFVGWVGDAQDDSTQNQYQAEIMPEADVVQLSQKAMCAPVVDSAYASFPDVQVLAGDEPEDDDDTTHASMFGRGAIGAFRQKCSWTFFGKEVVYNVNGSSTDKRGGSWVRFWKWFFFFTKNGGCAPFCEIKENATAHSKPTVGGHMEKENFDNVWYILPICQGHNAPKGKHDRPVKGDNRLGWGGSLTTKDEAYAVQIPLK</sequence>
<dbReference type="Proteomes" id="UP000663853">
    <property type="component" value="Unassembled WGS sequence"/>
</dbReference>
<dbReference type="AlphaFoldDB" id="A0A8H3CL73"/>
<gene>
    <name evidence="1" type="ORF">RDB_LOCUS100432</name>
</gene>
<dbReference type="EMBL" id="CAJMXA010003025">
    <property type="protein sequence ID" value="CAE6490377.1"/>
    <property type="molecule type" value="Genomic_DNA"/>
</dbReference>